<sequence>MPEKMAQHTKRKKMLYSRKIVLRLSIFLTVMAIASNTIFHSLMTQIVDRPHPQPLSQIGRGEKNVDRENLKVGIGIRSI</sequence>
<reference evidence="2 3" key="1">
    <citation type="submission" date="2016-11" db="EMBL/GenBank/DDBJ databases">
        <title>Draft Genome Sequences of Nine Cyanobacterial Strains from Diverse Habitats.</title>
        <authorList>
            <person name="Zhu T."/>
            <person name="Hou S."/>
            <person name="Lu X."/>
            <person name="Hess W.R."/>
        </authorList>
    </citation>
    <scope>NUCLEOTIDE SEQUENCE [LARGE SCALE GENOMIC DNA]</scope>
    <source>
        <strain evidence="2 3">NIES-593</strain>
    </source>
</reference>
<dbReference type="EMBL" id="MRCB01000003">
    <property type="protein sequence ID" value="OKH25642.1"/>
    <property type="molecule type" value="Genomic_DNA"/>
</dbReference>
<evidence type="ECO:0000313" key="2">
    <source>
        <dbReference type="EMBL" id="OKH25642.1"/>
    </source>
</evidence>
<dbReference type="AlphaFoldDB" id="A0A1U7HPX8"/>
<accession>A0A1U7HPX8</accession>
<dbReference type="STRING" id="1921803.NIES593_04735"/>
<dbReference type="Proteomes" id="UP000186868">
    <property type="component" value="Unassembled WGS sequence"/>
</dbReference>
<keyword evidence="1" id="KW-0812">Transmembrane</keyword>
<comment type="caution">
    <text evidence="2">The sequence shown here is derived from an EMBL/GenBank/DDBJ whole genome shotgun (WGS) entry which is preliminary data.</text>
</comment>
<protein>
    <submittedName>
        <fullName evidence="2">Uncharacterized protein</fullName>
    </submittedName>
</protein>
<keyword evidence="1" id="KW-0472">Membrane</keyword>
<evidence type="ECO:0000313" key="3">
    <source>
        <dbReference type="Proteomes" id="UP000186868"/>
    </source>
</evidence>
<name>A0A1U7HPX8_9CYAN</name>
<feature type="transmembrane region" description="Helical" evidence="1">
    <location>
        <begin position="20"/>
        <end position="43"/>
    </location>
</feature>
<gene>
    <name evidence="2" type="ORF">NIES593_04735</name>
</gene>
<keyword evidence="1" id="KW-1133">Transmembrane helix</keyword>
<keyword evidence="3" id="KW-1185">Reference proteome</keyword>
<evidence type="ECO:0000256" key="1">
    <source>
        <dbReference type="SAM" id="Phobius"/>
    </source>
</evidence>
<proteinExistence type="predicted"/>
<organism evidence="2 3">
    <name type="scientific">Hydrococcus rivularis NIES-593</name>
    <dbReference type="NCBI Taxonomy" id="1921803"/>
    <lineage>
        <taxon>Bacteria</taxon>
        <taxon>Bacillati</taxon>
        <taxon>Cyanobacteriota</taxon>
        <taxon>Cyanophyceae</taxon>
        <taxon>Pleurocapsales</taxon>
        <taxon>Hydrococcaceae</taxon>
        <taxon>Hydrococcus</taxon>
    </lineage>
</organism>